<name>A0AAN5DCA5_9BILA</name>
<organism evidence="2 3">
    <name type="scientific">Pristionchus mayeri</name>
    <dbReference type="NCBI Taxonomy" id="1317129"/>
    <lineage>
        <taxon>Eukaryota</taxon>
        <taxon>Metazoa</taxon>
        <taxon>Ecdysozoa</taxon>
        <taxon>Nematoda</taxon>
        <taxon>Chromadorea</taxon>
        <taxon>Rhabditida</taxon>
        <taxon>Rhabditina</taxon>
        <taxon>Diplogasteromorpha</taxon>
        <taxon>Diplogasteroidea</taxon>
        <taxon>Neodiplogasteridae</taxon>
        <taxon>Pristionchus</taxon>
    </lineage>
</organism>
<feature type="compositionally biased region" description="Basic and acidic residues" evidence="1">
    <location>
        <begin position="150"/>
        <end position="170"/>
    </location>
</feature>
<proteinExistence type="predicted"/>
<reference evidence="3" key="1">
    <citation type="submission" date="2022-10" db="EMBL/GenBank/DDBJ databases">
        <title>Genome assembly of Pristionchus species.</title>
        <authorList>
            <person name="Yoshida K."/>
            <person name="Sommer R.J."/>
        </authorList>
    </citation>
    <scope>NUCLEOTIDE SEQUENCE [LARGE SCALE GENOMIC DNA]</scope>
    <source>
        <strain evidence="3">RS5460</strain>
    </source>
</reference>
<feature type="region of interest" description="Disordered" evidence="1">
    <location>
        <begin position="150"/>
        <end position="176"/>
    </location>
</feature>
<evidence type="ECO:0000256" key="1">
    <source>
        <dbReference type="SAM" id="MobiDB-lite"/>
    </source>
</evidence>
<accession>A0AAN5DCA5</accession>
<feature type="compositionally biased region" description="Low complexity" evidence="1">
    <location>
        <begin position="56"/>
        <end position="84"/>
    </location>
</feature>
<comment type="caution">
    <text evidence="2">The sequence shown here is derived from an EMBL/GenBank/DDBJ whole genome shotgun (WGS) entry which is preliminary data.</text>
</comment>
<feature type="region of interest" description="Disordered" evidence="1">
    <location>
        <begin position="1"/>
        <end position="26"/>
    </location>
</feature>
<feature type="non-terminal residue" evidence="2">
    <location>
        <position position="215"/>
    </location>
</feature>
<feature type="region of interest" description="Disordered" evidence="1">
    <location>
        <begin position="56"/>
        <end position="104"/>
    </location>
</feature>
<evidence type="ECO:0000313" key="3">
    <source>
        <dbReference type="Proteomes" id="UP001328107"/>
    </source>
</evidence>
<protein>
    <submittedName>
        <fullName evidence="2">Uncharacterized protein</fullName>
    </submittedName>
</protein>
<dbReference type="EMBL" id="BTRK01000006">
    <property type="protein sequence ID" value="GMR60876.1"/>
    <property type="molecule type" value="Genomic_DNA"/>
</dbReference>
<keyword evidence="3" id="KW-1185">Reference proteome</keyword>
<evidence type="ECO:0000313" key="2">
    <source>
        <dbReference type="EMBL" id="GMR60876.1"/>
    </source>
</evidence>
<sequence length="215" mass="23758">WRSSTKSKLSTETSSSRSSACSTPISSSESSAVLTRRFTLLSTYSQWRLAWCAPSTCDSRTSSRSLSPSGRFSPSLHDSSLSLLTRPGEPILRTSRDSSPSGRDVRHSLPTLLLLSLPTSCLFRDSRWIRTVLGNRRRGIQATNLFSSEDSKIRADAPRSRHHSHSDAHAQKHAPGYMVPNIVLPRRASPSPLHLIARASRVVPLHEEQSKESDS</sequence>
<gene>
    <name evidence="2" type="ORF">PMAYCL1PPCAC_31071</name>
</gene>
<dbReference type="Proteomes" id="UP001328107">
    <property type="component" value="Unassembled WGS sequence"/>
</dbReference>
<dbReference type="AlphaFoldDB" id="A0AAN5DCA5"/>
<feature type="non-terminal residue" evidence="2">
    <location>
        <position position="1"/>
    </location>
</feature>